<evidence type="ECO:0000313" key="1">
    <source>
        <dbReference type="EMBL" id="QPB12185.1"/>
    </source>
</evidence>
<dbReference type="GeneID" id="65132532"/>
<protein>
    <submittedName>
        <fullName evidence="1">Uncharacterized protein</fullName>
    </submittedName>
</protein>
<name>A0A873WQA9_9CAUD</name>
<sequence>MEFYLTYDEATTLASVLEFIDVDSEAVDSIYRRLQTSIKEAWNSGKILTPMFTPFIIAVEGEIRTRVVIRKELSGSYSPETVTLEDVTNIHNAPAEVLVLPAKSFKWRHI</sequence>
<reference evidence="1 2" key="1">
    <citation type="submission" date="2020-10" db="EMBL/GenBank/DDBJ databases">
        <title>Novel bacteriophages targeting Providencia spp. as potential agents for phage therapy.</title>
        <authorList>
            <person name="Rakov C."/>
            <person name="Alkalay-Oren S."/>
            <person name="Coppenhagen-Glazer S."/>
            <person name="Hazan R."/>
        </authorList>
    </citation>
    <scope>NUCLEOTIDE SEQUENCE [LARGE SCALE GENOMIC DNA]</scope>
</reference>
<accession>A0A873WQA9</accession>
<organism evidence="1 2">
    <name type="scientific">Providencia phage PSTCR5</name>
    <dbReference type="NCBI Taxonomy" id="2783547"/>
    <lineage>
        <taxon>Viruses</taxon>
        <taxon>Duplodnaviria</taxon>
        <taxon>Heunggongvirae</taxon>
        <taxon>Uroviricota</taxon>
        <taxon>Caudoviricetes</taxon>
        <taxon>Demerecviridae</taxon>
        <taxon>Priunavirus</taxon>
        <taxon>Priunavirus PSTCR5</taxon>
    </lineage>
</organism>
<dbReference type="EMBL" id="MW057857">
    <property type="protein sequence ID" value="QPB12185.1"/>
    <property type="molecule type" value="Genomic_DNA"/>
</dbReference>
<proteinExistence type="predicted"/>
<dbReference type="RefSeq" id="YP_010113972.1">
    <property type="nucleotide sequence ID" value="NC_055910.1"/>
</dbReference>
<dbReference type="KEGG" id="vg:65132532"/>
<keyword evidence="2" id="KW-1185">Reference proteome</keyword>
<dbReference type="Proteomes" id="UP000663042">
    <property type="component" value="Segment"/>
</dbReference>
<evidence type="ECO:0000313" key="2">
    <source>
        <dbReference type="Proteomes" id="UP000663042"/>
    </source>
</evidence>